<feature type="compositionally biased region" description="Basic and acidic residues" evidence="2">
    <location>
        <begin position="294"/>
        <end position="306"/>
    </location>
</feature>
<sequence>MANCYIAKNVAKMKQEMVGEIRGAMQRSWEEVVKLYSENPISHITKISRSGYTALHVAVADGNEEIVEKLVNQIVKVEQEKSTNGIQILEKNDIWLEPVEDDGFVIVEKGEKFVEMYSKPLEIKNEVGNTALHLAALIGNIPMCRAITKPYSDQAASLIEIENNMGETPLILASLHGKKDTFLYLNSILKKTRSETAITCCRRHNGDTVLHCAIDGEFFGIYVEKLKINLEASLRSTCSMNGEQEELIKYPSNYTTLVRIFAYLWKFLKIVTTFRISYEEENDTNNPNIGGDKANSKDNPENKDLENPTDTRNQENKSVAVPNIVPQNYIVFYKFLNLLHRSLLAFTGLGRAWVIDIRKVKEKHTWSIQALNELLRQNNFYDFEDAGQMPYFDDLHDKNNYEELNFAFDQAENNGKDRNDDDDKKSSEVIKKRKSAIIIAARNGITEMVKRILKKFPMAIYDTNEDEKNVVLLALENKQVKLYKFLLQKYSKNESIFRRVDKDGNGALHIAASNTDQQNMQRWPIPGDALQMQWEIKWNKFVKNSMPENFCVGHNNNGETPEAIFTRDHKKLVETGSEWMRKTAESCSLVAALIATVAFATSTSLPGGTSDQNGKPLMATEPAFHVFAVSSLIALCFSVTSLVMFLAILTSRFSEKDFDKVLPWKLLMGLTSLFLAIVSMLVSFCAGHFFVLQDALKVAAFPVYTVTFIPISFFAVAQFPLYIDLVRATFWSPFGDPRKLFAPSEY</sequence>
<dbReference type="GO" id="GO:0016020">
    <property type="term" value="C:membrane"/>
    <property type="evidence" value="ECO:0007669"/>
    <property type="project" value="TreeGrafter"/>
</dbReference>
<name>A0A7J6F870_CANSA</name>
<dbReference type="PANTHER" id="PTHR24177:SF103">
    <property type="entry name" value="PGG DOMAIN-CONTAINING PROTEIN"/>
    <property type="match status" value="1"/>
</dbReference>
<keyword evidence="6" id="KW-1185">Reference proteome</keyword>
<dbReference type="SUPFAM" id="SSF48403">
    <property type="entry name" value="Ankyrin repeat"/>
    <property type="match status" value="2"/>
</dbReference>
<comment type="caution">
    <text evidence="5">The sequence shown here is derived from an EMBL/GenBank/DDBJ whole genome shotgun (WGS) entry which is preliminary data.</text>
</comment>
<evidence type="ECO:0000256" key="2">
    <source>
        <dbReference type="SAM" id="MobiDB-lite"/>
    </source>
</evidence>
<evidence type="ECO:0000259" key="4">
    <source>
        <dbReference type="Pfam" id="PF13962"/>
    </source>
</evidence>
<gene>
    <name evidence="5" type="ORF">G4B88_031398</name>
</gene>
<proteinExistence type="predicted"/>
<keyword evidence="3" id="KW-0472">Membrane</keyword>
<organism evidence="5 6">
    <name type="scientific">Cannabis sativa</name>
    <name type="common">Hemp</name>
    <name type="synonym">Marijuana</name>
    <dbReference type="NCBI Taxonomy" id="3483"/>
    <lineage>
        <taxon>Eukaryota</taxon>
        <taxon>Viridiplantae</taxon>
        <taxon>Streptophyta</taxon>
        <taxon>Embryophyta</taxon>
        <taxon>Tracheophyta</taxon>
        <taxon>Spermatophyta</taxon>
        <taxon>Magnoliopsida</taxon>
        <taxon>eudicotyledons</taxon>
        <taxon>Gunneridae</taxon>
        <taxon>Pentapetalae</taxon>
        <taxon>rosids</taxon>
        <taxon>fabids</taxon>
        <taxon>Rosales</taxon>
        <taxon>Cannabaceae</taxon>
        <taxon>Cannabis</taxon>
    </lineage>
</organism>
<dbReference type="PANTHER" id="PTHR24177">
    <property type="entry name" value="CASKIN"/>
    <property type="match status" value="1"/>
</dbReference>
<dbReference type="Proteomes" id="UP000583929">
    <property type="component" value="Unassembled WGS sequence"/>
</dbReference>
<feature type="region of interest" description="Disordered" evidence="2">
    <location>
        <begin position="282"/>
        <end position="319"/>
    </location>
</feature>
<reference evidence="5 6" key="1">
    <citation type="journal article" date="2020" name="bioRxiv">
        <title>Sequence and annotation of 42 cannabis genomes reveals extensive copy number variation in cannabinoid synthesis and pathogen resistance genes.</title>
        <authorList>
            <person name="Mckernan K.J."/>
            <person name="Helbert Y."/>
            <person name="Kane L.T."/>
            <person name="Ebling H."/>
            <person name="Zhang L."/>
            <person name="Liu B."/>
            <person name="Eaton Z."/>
            <person name="Mclaughlin S."/>
            <person name="Kingan S."/>
            <person name="Baybayan P."/>
            <person name="Concepcion G."/>
            <person name="Jordan M."/>
            <person name="Riva A."/>
            <person name="Barbazuk W."/>
            <person name="Harkins T."/>
        </authorList>
    </citation>
    <scope>NUCLEOTIDE SEQUENCE [LARGE SCALE GENOMIC DNA]</scope>
    <source>
        <strain evidence="6">cv. Jamaican Lion 4</strain>
        <tissue evidence="5">Leaf</tissue>
    </source>
</reference>
<feature type="transmembrane region" description="Helical" evidence="3">
    <location>
        <begin position="625"/>
        <end position="649"/>
    </location>
</feature>
<dbReference type="InterPro" id="IPR036770">
    <property type="entry name" value="Ankyrin_rpt-contain_sf"/>
</dbReference>
<evidence type="ECO:0000256" key="3">
    <source>
        <dbReference type="SAM" id="Phobius"/>
    </source>
</evidence>
<protein>
    <recommendedName>
        <fullName evidence="4">PGG domain-containing protein</fullName>
    </recommendedName>
</protein>
<evidence type="ECO:0000256" key="1">
    <source>
        <dbReference type="PROSITE-ProRule" id="PRU00023"/>
    </source>
</evidence>
<keyword evidence="3" id="KW-0812">Transmembrane</keyword>
<dbReference type="SMART" id="SM00248">
    <property type="entry name" value="ANK"/>
    <property type="match status" value="6"/>
</dbReference>
<feature type="transmembrane region" description="Helical" evidence="3">
    <location>
        <begin position="703"/>
        <end position="723"/>
    </location>
</feature>
<dbReference type="AlphaFoldDB" id="A0A7J6F870"/>
<dbReference type="Pfam" id="PF12796">
    <property type="entry name" value="Ank_2"/>
    <property type="match status" value="2"/>
</dbReference>
<dbReference type="EMBL" id="JAATIQ010000266">
    <property type="protein sequence ID" value="KAF4366029.1"/>
    <property type="molecule type" value="Genomic_DNA"/>
</dbReference>
<dbReference type="InterPro" id="IPR002110">
    <property type="entry name" value="Ankyrin_rpt"/>
</dbReference>
<accession>A0A7J6F870</accession>
<dbReference type="Gene3D" id="1.25.40.20">
    <property type="entry name" value="Ankyrin repeat-containing domain"/>
    <property type="match status" value="3"/>
</dbReference>
<evidence type="ECO:0000313" key="6">
    <source>
        <dbReference type="Proteomes" id="UP000583929"/>
    </source>
</evidence>
<feature type="transmembrane region" description="Helical" evidence="3">
    <location>
        <begin position="670"/>
        <end position="691"/>
    </location>
</feature>
<dbReference type="Pfam" id="PF13962">
    <property type="entry name" value="PGG"/>
    <property type="match status" value="1"/>
</dbReference>
<keyword evidence="1" id="KW-0040">ANK repeat</keyword>
<dbReference type="InterPro" id="IPR026961">
    <property type="entry name" value="PGG_dom"/>
</dbReference>
<dbReference type="PROSITE" id="PS50088">
    <property type="entry name" value="ANK_REPEAT"/>
    <property type="match status" value="1"/>
</dbReference>
<evidence type="ECO:0000313" key="5">
    <source>
        <dbReference type="EMBL" id="KAF4366029.1"/>
    </source>
</evidence>
<keyword evidence="3" id="KW-1133">Transmembrane helix</keyword>
<feature type="domain" description="PGG" evidence="4">
    <location>
        <begin position="578"/>
        <end position="690"/>
    </location>
</feature>
<dbReference type="PROSITE" id="PS50297">
    <property type="entry name" value="ANK_REP_REGION"/>
    <property type="match status" value="1"/>
</dbReference>
<feature type="repeat" description="ANK" evidence="1">
    <location>
        <begin position="50"/>
        <end position="82"/>
    </location>
</feature>
<dbReference type="Pfam" id="PF00023">
    <property type="entry name" value="Ank"/>
    <property type="match status" value="1"/>
</dbReference>